<organism evidence="1 4">
    <name type="scientific">Leptospira adleri</name>
    <dbReference type="NCBI Taxonomy" id="2023186"/>
    <lineage>
        <taxon>Bacteria</taxon>
        <taxon>Pseudomonadati</taxon>
        <taxon>Spirochaetota</taxon>
        <taxon>Spirochaetia</taxon>
        <taxon>Leptospirales</taxon>
        <taxon>Leptospiraceae</taxon>
        <taxon>Leptospira</taxon>
    </lineage>
</organism>
<dbReference type="Pfam" id="PF07600">
    <property type="entry name" value="DUF1564"/>
    <property type="match status" value="1"/>
</dbReference>
<reference evidence="3 4" key="1">
    <citation type="submission" date="2017-07" db="EMBL/GenBank/DDBJ databases">
        <title>Leptospira spp. isolated from tropical soils.</title>
        <authorList>
            <person name="Thibeaux R."/>
            <person name="Iraola G."/>
            <person name="Ferres I."/>
            <person name="Bierque E."/>
            <person name="Girault D."/>
            <person name="Soupe-Gilbert M.-E."/>
            <person name="Picardeau M."/>
            <person name="Goarant C."/>
        </authorList>
    </citation>
    <scope>NUCLEOTIDE SEQUENCE [LARGE SCALE GENOMIC DNA]</scope>
    <source>
        <strain evidence="1 4">FH2-B-C1</strain>
        <strain evidence="2 3">FH2-B-D1</strain>
    </source>
</reference>
<gene>
    <name evidence="2" type="ORF">CH376_15510</name>
    <name evidence="1" type="ORF">CH380_17515</name>
</gene>
<comment type="caution">
    <text evidence="1">The sequence shown here is derived from an EMBL/GenBank/DDBJ whole genome shotgun (WGS) entry which is preliminary data.</text>
</comment>
<protein>
    <recommendedName>
        <fullName evidence="5">DUF1564 family protein</fullName>
    </recommendedName>
</protein>
<evidence type="ECO:0000313" key="4">
    <source>
        <dbReference type="Proteomes" id="UP000232188"/>
    </source>
</evidence>
<dbReference type="Proteomes" id="UP000232188">
    <property type="component" value="Unassembled WGS sequence"/>
</dbReference>
<proteinExistence type="predicted"/>
<keyword evidence="3" id="KW-1185">Reference proteome</keyword>
<dbReference type="InterPro" id="IPR011458">
    <property type="entry name" value="DUF1564"/>
</dbReference>
<name>A0A2M9YKF1_9LEPT</name>
<sequence>MGKIKHSNVLNHLRSLSENRKKYRIGEDSKAKRISASDLWIPKRNVPALQRRISEFGSLKNFLHFLLTKNRFNFFSLLIPSKNEKTIYQDVNLELVRFPFRPDSSDWAELRVVARYYGLSICNFFVILLQMEENENKSRKRFVFKSEKNANFGKKEKQNGISLVQKILPGRRFISFSLFFVGDFAKKFASDS</sequence>
<dbReference type="RefSeq" id="WP_100787039.1">
    <property type="nucleotide sequence ID" value="NZ_NPDU01000043.1"/>
</dbReference>
<dbReference type="Proteomes" id="UP000232149">
    <property type="component" value="Unassembled WGS sequence"/>
</dbReference>
<dbReference type="AlphaFoldDB" id="A0A2M9YKF1"/>
<accession>A0A2M9YKF1</accession>
<evidence type="ECO:0000313" key="3">
    <source>
        <dbReference type="Proteomes" id="UP000232149"/>
    </source>
</evidence>
<dbReference type="EMBL" id="NPDV01000017">
    <property type="protein sequence ID" value="PJZ52022.1"/>
    <property type="molecule type" value="Genomic_DNA"/>
</dbReference>
<evidence type="ECO:0008006" key="5">
    <source>
        <dbReference type="Google" id="ProtNLM"/>
    </source>
</evidence>
<dbReference type="EMBL" id="NPDU01000043">
    <property type="protein sequence ID" value="PJZ60982.1"/>
    <property type="molecule type" value="Genomic_DNA"/>
</dbReference>
<evidence type="ECO:0000313" key="1">
    <source>
        <dbReference type="EMBL" id="PJZ52022.1"/>
    </source>
</evidence>
<evidence type="ECO:0000313" key="2">
    <source>
        <dbReference type="EMBL" id="PJZ60982.1"/>
    </source>
</evidence>